<organism evidence="1 2">
    <name type="scientific">Chaetomium tenue</name>
    <dbReference type="NCBI Taxonomy" id="1854479"/>
    <lineage>
        <taxon>Eukaryota</taxon>
        <taxon>Fungi</taxon>
        <taxon>Dikarya</taxon>
        <taxon>Ascomycota</taxon>
        <taxon>Pezizomycotina</taxon>
        <taxon>Sordariomycetes</taxon>
        <taxon>Sordariomycetidae</taxon>
        <taxon>Sordariales</taxon>
        <taxon>Chaetomiaceae</taxon>
        <taxon>Chaetomium</taxon>
    </lineage>
</organism>
<name>A0ACB7P0N1_9PEZI</name>
<dbReference type="EMBL" id="JAGIZQ010000006">
    <property type="protein sequence ID" value="KAH6623407.1"/>
    <property type="molecule type" value="Genomic_DNA"/>
</dbReference>
<reference evidence="1 2" key="1">
    <citation type="journal article" date="2021" name="Nat. Commun.">
        <title>Genetic determinants of endophytism in the Arabidopsis root mycobiome.</title>
        <authorList>
            <person name="Mesny F."/>
            <person name="Miyauchi S."/>
            <person name="Thiergart T."/>
            <person name="Pickel B."/>
            <person name="Atanasova L."/>
            <person name="Karlsson M."/>
            <person name="Huettel B."/>
            <person name="Barry K.W."/>
            <person name="Haridas S."/>
            <person name="Chen C."/>
            <person name="Bauer D."/>
            <person name="Andreopoulos W."/>
            <person name="Pangilinan J."/>
            <person name="LaButti K."/>
            <person name="Riley R."/>
            <person name="Lipzen A."/>
            <person name="Clum A."/>
            <person name="Drula E."/>
            <person name="Henrissat B."/>
            <person name="Kohler A."/>
            <person name="Grigoriev I.V."/>
            <person name="Martin F.M."/>
            <person name="Hacquard S."/>
        </authorList>
    </citation>
    <scope>NUCLEOTIDE SEQUENCE [LARGE SCALE GENOMIC DNA]</scope>
    <source>
        <strain evidence="1 2">MPI-SDFR-AT-0079</strain>
    </source>
</reference>
<accession>A0ACB7P0N1</accession>
<sequence>MISPTTTAIPPTHLAFRRSPGPGTEQTPLPLQLTTEPTLPASGRLGPHDVLVRVRAVSLNYRDALMLRGTYPGGAVLPGGVVASDCAGEVVAVGGGVTRFAVGERVVPTFVTGGALEEGGVALTLGGEVDGVLREFVVLGEEGLVRLPGHLSWEEGATLGCAAVTAWKAVGAPDSLDKNKSVLIQGTGGVSMFALLIALAGGLKPIITSSSDGKLAGLITKLGAPGLVSYNYRTNPDQVAEVQRLTGGKGVDYVVNNNGPPGIPADIDSLVPSHGVISIVGFLGGRSANWNPGKLLALIAKTARLQGIAAGSKLDFEALNKFLDEKQVRLYPLVDDKVFNFEDSQAALDYLWSGKHVGKVVIRV</sequence>
<protein>
    <submittedName>
        <fullName evidence="1">Chaperonin 10-like protein</fullName>
    </submittedName>
</protein>
<gene>
    <name evidence="1" type="ORF">F5144DRAFT_539540</name>
</gene>
<evidence type="ECO:0000313" key="2">
    <source>
        <dbReference type="Proteomes" id="UP000724584"/>
    </source>
</evidence>
<proteinExistence type="predicted"/>
<evidence type="ECO:0000313" key="1">
    <source>
        <dbReference type="EMBL" id="KAH6623407.1"/>
    </source>
</evidence>
<keyword evidence="2" id="KW-1185">Reference proteome</keyword>
<dbReference type="Proteomes" id="UP000724584">
    <property type="component" value="Unassembled WGS sequence"/>
</dbReference>
<comment type="caution">
    <text evidence="1">The sequence shown here is derived from an EMBL/GenBank/DDBJ whole genome shotgun (WGS) entry which is preliminary data.</text>
</comment>